<evidence type="ECO:0000259" key="4">
    <source>
        <dbReference type="PROSITE" id="PS50956"/>
    </source>
</evidence>
<dbReference type="InterPro" id="IPR019888">
    <property type="entry name" value="Tscrpt_reg_AsnC-like"/>
</dbReference>
<dbReference type="GO" id="GO:0043565">
    <property type="term" value="F:sequence-specific DNA binding"/>
    <property type="evidence" value="ECO:0007669"/>
    <property type="project" value="InterPro"/>
</dbReference>
<keyword evidence="1" id="KW-0805">Transcription regulation</keyword>
<dbReference type="InterPro" id="IPR036388">
    <property type="entry name" value="WH-like_DNA-bd_sf"/>
</dbReference>
<gene>
    <name evidence="5" type="ORF">FB471_1568</name>
</gene>
<dbReference type="Proteomes" id="UP000320876">
    <property type="component" value="Unassembled WGS sequence"/>
</dbReference>
<evidence type="ECO:0000256" key="3">
    <source>
        <dbReference type="ARBA" id="ARBA00023163"/>
    </source>
</evidence>
<dbReference type="Pfam" id="PF01037">
    <property type="entry name" value="AsnC_trans_reg"/>
    <property type="match status" value="1"/>
</dbReference>
<evidence type="ECO:0000256" key="1">
    <source>
        <dbReference type="ARBA" id="ARBA00023015"/>
    </source>
</evidence>
<dbReference type="PANTHER" id="PTHR30154">
    <property type="entry name" value="LEUCINE-RESPONSIVE REGULATORY PROTEIN"/>
    <property type="match status" value="1"/>
</dbReference>
<dbReference type="SMART" id="SM00344">
    <property type="entry name" value="HTH_ASNC"/>
    <property type="match status" value="1"/>
</dbReference>
<dbReference type="InterPro" id="IPR019887">
    <property type="entry name" value="Tscrpt_reg_AsnC/Lrp_C"/>
</dbReference>
<organism evidence="5 6">
    <name type="scientific">Amycolatopsis cihanbeyliensis</name>
    <dbReference type="NCBI Taxonomy" id="1128664"/>
    <lineage>
        <taxon>Bacteria</taxon>
        <taxon>Bacillati</taxon>
        <taxon>Actinomycetota</taxon>
        <taxon>Actinomycetes</taxon>
        <taxon>Pseudonocardiales</taxon>
        <taxon>Pseudonocardiaceae</taxon>
        <taxon>Amycolatopsis</taxon>
    </lineage>
</organism>
<keyword evidence="3" id="KW-0804">Transcription</keyword>
<dbReference type="PANTHER" id="PTHR30154:SF34">
    <property type="entry name" value="TRANSCRIPTIONAL REGULATOR AZLB"/>
    <property type="match status" value="1"/>
</dbReference>
<dbReference type="AlphaFoldDB" id="A0A542DFK6"/>
<proteinExistence type="predicted"/>
<keyword evidence="6" id="KW-1185">Reference proteome</keyword>
<sequence>MLDELDGLLLAELQRDSSRTLRELGEVVGLSPSAVQRRIDRYRTSGLITREVAVLDAGLSATAVLTICLVTLRYESDQHHAEVRGRLLAAPEVQQVYAVSGDYDYVVVLATAGMAEYRDAGRRLFQNAPNIQRYTTLVVFDPIKTSTALPVTIG</sequence>
<accession>A0A542DFK6</accession>
<dbReference type="InterPro" id="IPR000485">
    <property type="entry name" value="AsnC-type_HTH_dom"/>
</dbReference>
<evidence type="ECO:0000313" key="6">
    <source>
        <dbReference type="Proteomes" id="UP000320876"/>
    </source>
</evidence>
<dbReference type="Gene3D" id="1.10.10.10">
    <property type="entry name" value="Winged helix-like DNA-binding domain superfamily/Winged helix DNA-binding domain"/>
    <property type="match status" value="1"/>
</dbReference>
<evidence type="ECO:0000313" key="5">
    <source>
        <dbReference type="EMBL" id="TQJ01852.1"/>
    </source>
</evidence>
<dbReference type="PRINTS" id="PR00033">
    <property type="entry name" value="HTHASNC"/>
</dbReference>
<dbReference type="PROSITE" id="PS50956">
    <property type="entry name" value="HTH_ASNC_2"/>
    <property type="match status" value="1"/>
</dbReference>
<dbReference type="InterPro" id="IPR036390">
    <property type="entry name" value="WH_DNA-bd_sf"/>
</dbReference>
<name>A0A542DFK6_AMYCI</name>
<dbReference type="GO" id="GO:0005829">
    <property type="term" value="C:cytosol"/>
    <property type="evidence" value="ECO:0007669"/>
    <property type="project" value="TreeGrafter"/>
</dbReference>
<keyword evidence="2" id="KW-0238">DNA-binding</keyword>
<dbReference type="SUPFAM" id="SSF54909">
    <property type="entry name" value="Dimeric alpha+beta barrel"/>
    <property type="match status" value="1"/>
</dbReference>
<dbReference type="Pfam" id="PF13404">
    <property type="entry name" value="HTH_AsnC-type"/>
    <property type="match status" value="1"/>
</dbReference>
<protein>
    <submittedName>
        <fullName evidence="5">AsnC family transcriptional regulator</fullName>
    </submittedName>
</protein>
<dbReference type="Gene3D" id="3.30.70.920">
    <property type="match status" value="1"/>
</dbReference>
<dbReference type="SUPFAM" id="SSF46785">
    <property type="entry name" value="Winged helix' DNA-binding domain"/>
    <property type="match status" value="1"/>
</dbReference>
<dbReference type="EMBL" id="VFML01000001">
    <property type="protein sequence ID" value="TQJ01852.1"/>
    <property type="molecule type" value="Genomic_DNA"/>
</dbReference>
<comment type="caution">
    <text evidence="5">The sequence shown here is derived from an EMBL/GenBank/DDBJ whole genome shotgun (WGS) entry which is preliminary data.</text>
</comment>
<evidence type="ECO:0000256" key="2">
    <source>
        <dbReference type="ARBA" id="ARBA00023125"/>
    </source>
</evidence>
<reference evidence="5 6" key="1">
    <citation type="submission" date="2019-06" db="EMBL/GenBank/DDBJ databases">
        <title>Sequencing the genomes of 1000 actinobacteria strains.</title>
        <authorList>
            <person name="Klenk H.-P."/>
        </authorList>
    </citation>
    <scope>NUCLEOTIDE SEQUENCE [LARGE SCALE GENOMIC DNA]</scope>
    <source>
        <strain evidence="5 6">DSM 45679</strain>
    </source>
</reference>
<dbReference type="GO" id="GO:0043200">
    <property type="term" value="P:response to amino acid"/>
    <property type="evidence" value="ECO:0007669"/>
    <property type="project" value="TreeGrafter"/>
</dbReference>
<dbReference type="InterPro" id="IPR011008">
    <property type="entry name" value="Dimeric_a/b-barrel"/>
</dbReference>
<feature type="domain" description="HTH asnC-type" evidence="4">
    <location>
        <begin position="2"/>
        <end position="63"/>
    </location>
</feature>